<dbReference type="EMBL" id="JABFTP020000021">
    <property type="protein sequence ID" value="KAL3270191.1"/>
    <property type="molecule type" value="Genomic_DNA"/>
</dbReference>
<sequence length="168" mass="19092">MKGNKNKTTSLMIHADVIVTEHQSESIINKSAINGFIKRIYVYINNNDTEQLAHNNRSEGMVDQKSSRLENRKVVYGTIEGSAVAVSKKSWLFVSKYKLDFNEEQLLMSLQSFHPGREFVDEKLKNLGHYNSFKVGVDEDLNEAYLDPEVWPNGFSLPNGIHTKTLGD</sequence>
<evidence type="ECO:0000313" key="1">
    <source>
        <dbReference type="EMBL" id="KAL3270191.1"/>
    </source>
</evidence>
<keyword evidence="2" id="KW-1185">Reference proteome</keyword>
<accession>A0ABD2MVP4</accession>
<reference evidence="1 2" key="1">
    <citation type="journal article" date="2021" name="BMC Biol.">
        <title>Horizontally acquired antibacterial genes associated with adaptive radiation of ladybird beetles.</title>
        <authorList>
            <person name="Li H.S."/>
            <person name="Tang X.F."/>
            <person name="Huang Y.H."/>
            <person name="Xu Z.Y."/>
            <person name="Chen M.L."/>
            <person name="Du X.Y."/>
            <person name="Qiu B.Y."/>
            <person name="Chen P.T."/>
            <person name="Zhang W."/>
            <person name="Slipinski A."/>
            <person name="Escalona H.E."/>
            <person name="Waterhouse R.M."/>
            <person name="Zwick A."/>
            <person name="Pang H."/>
        </authorList>
    </citation>
    <scope>NUCLEOTIDE SEQUENCE [LARGE SCALE GENOMIC DNA]</scope>
    <source>
        <strain evidence="1">SYSU2018</strain>
    </source>
</reference>
<proteinExistence type="predicted"/>
<gene>
    <name evidence="1" type="ORF">HHI36_009248</name>
</gene>
<comment type="caution">
    <text evidence="1">The sequence shown here is derived from an EMBL/GenBank/DDBJ whole genome shotgun (WGS) entry which is preliminary data.</text>
</comment>
<evidence type="ECO:0000313" key="2">
    <source>
        <dbReference type="Proteomes" id="UP001516400"/>
    </source>
</evidence>
<dbReference type="AlphaFoldDB" id="A0ABD2MVP4"/>
<dbReference type="Proteomes" id="UP001516400">
    <property type="component" value="Unassembled WGS sequence"/>
</dbReference>
<protein>
    <submittedName>
        <fullName evidence="1">Uncharacterized protein</fullName>
    </submittedName>
</protein>
<organism evidence="1 2">
    <name type="scientific">Cryptolaemus montrouzieri</name>
    <dbReference type="NCBI Taxonomy" id="559131"/>
    <lineage>
        <taxon>Eukaryota</taxon>
        <taxon>Metazoa</taxon>
        <taxon>Ecdysozoa</taxon>
        <taxon>Arthropoda</taxon>
        <taxon>Hexapoda</taxon>
        <taxon>Insecta</taxon>
        <taxon>Pterygota</taxon>
        <taxon>Neoptera</taxon>
        <taxon>Endopterygota</taxon>
        <taxon>Coleoptera</taxon>
        <taxon>Polyphaga</taxon>
        <taxon>Cucujiformia</taxon>
        <taxon>Coccinelloidea</taxon>
        <taxon>Coccinellidae</taxon>
        <taxon>Scymninae</taxon>
        <taxon>Scymnini</taxon>
        <taxon>Cryptolaemus</taxon>
    </lineage>
</organism>
<name>A0ABD2MVP4_9CUCU</name>